<accession>A0ABR1CR95</accession>
<comment type="caution">
    <text evidence="3">The sequence shown here is derived from an EMBL/GenBank/DDBJ whole genome shotgun (WGS) entry which is preliminary data.</text>
</comment>
<feature type="region of interest" description="Disordered" evidence="1">
    <location>
        <begin position="1"/>
        <end position="25"/>
    </location>
</feature>
<feature type="transmembrane region" description="Helical" evidence="2">
    <location>
        <begin position="328"/>
        <end position="348"/>
    </location>
</feature>
<sequence>MSTTDITGLGSPPTSPPTPLHRSRTVQSRVSGRRMFFEFDTPEAFISPQLFAVNPSGNMIYSVKIEMKLTLDPETQEVVMVIASRLICRCSIHTGKSTTYVIDYDITADELRQSSDMYLLTDNIAVLITYNPENYHFSQYVLALNDKTEKAVLTMKRTITMPALNSSLTIGTGLLSDGYILVTGYSGPDEHERRVIALLIAADPYRASLIHNKSLTEMVRQFERFLQRAYPELRVLAPGIFAEKDGLIFLLKSIEYDLFETSLIGRAYFTPRGNRVRCQIIPVDNSSVLFSRLLCIRHVRQLCHRDDNIWMTIISSDFAQLSTWRWRFYLSALLYIIKTITLVLRIVLWLRRIDRGVSLLLYIKLLRWLYGPSMIPVTAPPPTFSMYGLNMKSLKFRKVPIKPKLYSMENAFVSYPLAIDCDKSGGVITAELGSSLKINYFPSQNTPSSLCKLAEHSVYRNFPAFEKSPLFRRSVGQRNWELL</sequence>
<evidence type="ECO:0000256" key="2">
    <source>
        <dbReference type="SAM" id="Phobius"/>
    </source>
</evidence>
<keyword evidence="2" id="KW-0812">Transmembrane</keyword>
<evidence type="ECO:0000313" key="4">
    <source>
        <dbReference type="Proteomes" id="UP001303046"/>
    </source>
</evidence>
<name>A0ABR1CR95_NECAM</name>
<evidence type="ECO:0000256" key="1">
    <source>
        <dbReference type="SAM" id="MobiDB-lite"/>
    </source>
</evidence>
<reference evidence="3 4" key="1">
    <citation type="submission" date="2023-08" db="EMBL/GenBank/DDBJ databases">
        <title>A Necator americanus chromosomal reference genome.</title>
        <authorList>
            <person name="Ilik V."/>
            <person name="Petrzelkova K.J."/>
            <person name="Pardy F."/>
            <person name="Fuh T."/>
            <person name="Niatou-Singa F.S."/>
            <person name="Gouil Q."/>
            <person name="Baker L."/>
            <person name="Ritchie M.E."/>
            <person name="Jex A.R."/>
            <person name="Gazzola D."/>
            <person name="Li H."/>
            <person name="Toshio Fujiwara R."/>
            <person name="Zhan B."/>
            <person name="Aroian R.V."/>
            <person name="Pafco B."/>
            <person name="Schwarz E.M."/>
        </authorList>
    </citation>
    <scope>NUCLEOTIDE SEQUENCE [LARGE SCALE GENOMIC DNA]</scope>
    <source>
        <strain evidence="3 4">Aroian</strain>
        <tissue evidence="3">Whole animal</tissue>
    </source>
</reference>
<evidence type="ECO:0000313" key="3">
    <source>
        <dbReference type="EMBL" id="KAK6740446.1"/>
    </source>
</evidence>
<gene>
    <name evidence="3" type="primary">Necator_chrIII.g9500</name>
    <name evidence="3" type="ORF">RB195_008735</name>
</gene>
<dbReference type="EMBL" id="JAVFWL010000003">
    <property type="protein sequence ID" value="KAK6740446.1"/>
    <property type="molecule type" value="Genomic_DNA"/>
</dbReference>
<keyword evidence="4" id="KW-1185">Reference proteome</keyword>
<dbReference type="Proteomes" id="UP001303046">
    <property type="component" value="Unassembled WGS sequence"/>
</dbReference>
<organism evidence="3 4">
    <name type="scientific">Necator americanus</name>
    <name type="common">Human hookworm</name>
    <dbReference type="NCBI Taxonomy" id="51031"/>
    <lineage>
        <taxon>Eukaryota</taxon>
        <taxon>Metazoa</taxon>
        <taxon>Ecdysozoa</taxon>
        <taxon>Nematoda</taxon>
        <taxon>Chromadorea</taxon>
        <taxon>Rhabditida</taxon>
        <taxon>Rhabditina</taxon>
        <taxon>Rhabditomorpha</taxon>
        <taxon>Strongyloidea</taxon>
        <taxon>Ancylostomatidae</taxon>
        <taxon>Bunostominae</taxon>
        <taxon>Necator</taxon>
    </lineage>
</organism>
<keyword evidence="2" id="KW-1133">Transmembrane helix</keyword>
<proteinExistence type="predicted"/>
<feature type="transmembrane region" description="Helical" evidence="2">
    <location>
        <begin position="368"/>
        <end position="389"/>
    </location>
</feature>
<keyword evidence="2" id="KW-0472">Membrane</keyword>
<protein>
    <submittedName>
        <fullName evidence="3">Uncharacterized protein</fullName>
    </submittedName>
</protein>